<keyword evidence="1" id="KW-0812">Transmembrane</keyword>
<evidence type="ECO:0000256" key="1">
    <source>
        <dbReference type="SAM" id="Phobius"/>
    </source>
</evidence>
<protein>
    <recommendedName>
        <fullName evidence="2">VanZ-like domain-containing protein</fullName>
    </recommendedName>
</protein>
<dbReference type="InterPro" id="IPR006976">
    <property type="entry name" value="VanZ-like"/>
</dbReference>
<organism evidence="3 4">
    <name type="scientific">Candidatus Shapirobacteria bacterium CG2_30_35_20</name>
    <dbReference type="NCBI Taxonomy" id="1805376"/>
    <lineage>
        <taxon>Bacteria</taxon>
        <taxon>Candidatus Shapironibacteriota</taxon>
    </lineage>
</organism>
<evidence type="ECO:0000313" key="3">
    <source>
        <dbReference type="EMBL" id="OIP86528.1"/>
    </source>
</evidence>
<comment type="caution">
    <text evidence="3">The sequence shown here is derived from an EMBL/GenBank/DDBJ whole genome shotgun (WGS) entry which is preliminary data.</text>
</comment>
<feature type="domain" description="VanZ-like" evidence="2">
    <location>
        <begin position="15"/>
        <end position="113"/>
    </location>
</feature>
<evidence type="ECO:0000259" key="2">
    <source>
        <dbReference type="Pfam" id="PF04892"/>
    </source>
</evidence>
<dbReference type="STRING" id="1805376.AUK05_03505"/>
<keyword evidence="1" id="KW-1133">Transmembrane helix</keyword>
<dbReference type="Pfam" id="PF04892">
    <property type="entry name" value="VanZ"/>
    <property type="match status" value="1"/>
</dbReference>
<reference evidence="3 4" key="1">
    <citation type="journal article" date="2016" name="Environ. Microbiol.">
        <title>Genomic resolution of a cold subsurface aquifer community provides metabolic insights for novel microbes adapted to high CO concentrations.</title>
        <authorList>
            <person name="Probst A.J."/>
            <person name="Castelle C.J."/>
            <person name="Singh A."/>
            <person name="Brown C.T."/>
            <person name="Anantharaman K."/>
            <person name="Sharon I."/>
            <person name="Hug L.A."/>
            <person name="Burstein D."/>
            <person name="Emerson J.B."/>
            <person name="Thomas B.C."/>
            <person name="Banfield J.F."/>
        </authorList>
    </citation>
    <scope>NUCLEOTIDE SEQUENCE [LARGE SCALE GENOMIC DNA]</scope>
    <source>
        <strain evidence="3">CG2_30_35_20</strain>
    </source>
</reference>
<proteinExistence type="predicted"/>
<dbReference type="EMBL" id="MNZO01000050">
    <property type="protein sequence ID" value="OIP86528.1"/>
    <property type="molecule type" value="Genomic_DNA"/>
</dbReference>
<accession>A0A1J5I5P9</accession>
<feature type="transmembrane region" description="Helical" evidence="1">
    <location>
        <begin position="12"/>
        <end position="33"/>
    </location>
</feature>
<sequence length="123" mass="14277">MPNLIKNKYIKYSPVIIWMSFIFFLSSGQTSAITGTNVERFLILKSFHLIEYAILFICFKIAGYSLKQSLLFSYIYALSDEFHQSFVPGRTGLLRDTLIDLFGSTLAYIIILLTRNKYHSRMK</sequence>
<name>A0A1J5I5P9_9BACT</name>
<dbReference type="AlphaFoldDB" id="A0A1J5I5P9"/>
<dbReference type="Proteomes" id="UP000182344">
    <property type="component" value="Unassembled WGS sequence"/>
</dbReference>
<gene>
    <name evidence="3" type="ORF">AUK05_03505</name>
</gene>
<keyword evidence="1" id="KW-0472">Membrane</keyword>
<dbReference type="NCBIfam" id="NF037970">
    <property type="entry name" value="vanZ_1"/>
    <property type="match status" value="1"/>
</dbReference>
<evidence type="ECO:0000313" key="4">
    <source>
        <dbReference type="Proteomes" id="UP000182344"/>
    </source>
</evidence>
<feature type="transmembrane region" description="Helical" evidence="1">
    <location>
        <begin position="97"/>
        <end position="114"/>
    </location>
</feature>